<gene>
    <name evidence="2" type="primary">Dnmt3</name>
    <name evidence="2" type="ORF">LSH36_233g09100</name>
</gene>
<name>A0AAD9JMC4_9ANNE</name>
<feature type="compositionally biased region" description="Basic and acidic residues" evidence="1">
    <location>
        <begin position="105"/>
        <end position="148"/>
    </location>
</feature>
<feature type="compositionally biased region" description="Low complexity" evidence="1">
    <location>
        <begin position="175"/>
        <end position="191"/>
    </location>
</feature>
<accession>A0AAD9JMC4</accession>
<keyword evidence="3" id="KW-1185">Reference proteome</keyword>
<feature type="compositionally biased region" description="Basic and acidic residues" evidence="1">
    <location>
        <begin position="80"/>
        <end position="95"/>
    </location>
</feature>
<proteinExistence type="predicted"/>
<comment type="caution">
    <text evidence="2">The sequence shown here is derived from an EMBL/GenBank/DDBJ whole genome shotgun (WGS) entry which is preliminary data.</text>
</comment>
<evidence type="ECO:0000313" key="2">
    <source>
        <dbReference type="EMBL" id="KAK2155729.1"/>
    </source>
</evidence>
<dbReference type="Proteomes" id="UP001208570">
    <property type="component" value="Unassembled WGS sequence"/>
</dbReference>
<evidence type="ECO:0000256" key="1">
    <source>
        <dbReference type="SAM" id="MobiDB-lite"/>
    </source>
</evidence>
<organism evidence="2 3">
    <name type="scientific">Paralvinella palmiformis</name>
    <dbReference type="NCBI Taxonomy" id="53620"/>
    <lineage>
        <taxon>Eukaryota</taxon>
        <taxon>Metazoa</taxon>
        <taxon>Spiralia</taxon>
        <taxon>Lophotrochozoa</taxon>
        <taxon>Annelida</taxon>
        <taxon>Polychaeta</taxon>
        <taxon>Sedentaria</taxon>
        <taxon>Canalipalpata</taxon>
        <taxon>Terebellida</taxon>
        <taxon>Terebelliformia</taxon>
        <taxon>Alvinellidae</taxon>
        <taxon>Paralvinella</taxon>
    </lineage>
</organism>
<feature type="region of interest" description="Disordered" evidence="1">
    <location>
        <begin position="80"/>
        <end position="211"/>
    </location>
</feature>
<evidence type="ECO:0000313" key="3">
    <source>
        <dbReference type="Proteomes" id="UP001208570"/>
    </source>
</evidence>
<reference evidence="2" key="1">
    <citation type="journal article" date="2023" name="Mol. Biol. Evol.">
        <title>Third-Generation Sequencing Reveals the Adaptive Role of the Epigenome in Three Deep-Sea Polychaetes.</title>
        <authorList>
            <person name="Perez M."/>
            <person name="Aroh O."/>
            <person name="Sun Y."/>
            <person name="Lan Y."/>
            <person name="Juniper S.K."/>
            <person name="Young C.R."/>
            <person name="Angers B."/>
            <person name="Qian P.Y."/>
        </authorList>
    </citation>
    <scope>NUCLEOTIDE SEQUENCE</scope>
    <source>
        <strain evidence="2">P08H-3</strain>
    </source>
</reference>
<feature type="compositionally biased region" description="Basic and acidic residues" evidence="1">
    <location>
        <begin position="275"/>
        <end position="286"/>
    </location>
</feature>
<sequence>MKRQRRTIKQMDETPEKIVPPAIGVVDELKTDYGDDRNLVTCYIPGEVDLIYQEGENRIGKNGVVSGMGQERNGSRAEWVKSGMGRERNGSRAEWVESGMGQERNGSRAEWVKSGMGRERNGSRAEWVESGMGRERNGSERNGSRAEWVESGMGRRKHSQADVRTQVLENNKNLSQASAPKPKPPSQGSKQTTVPAIPGEGGSDPRGPLLNHMCPYKPFPQGDLSRLFGGQSCPLYLLAFERENCPGLQSEQFQEANQCPLNGREPRCTMPAPRATKDQPKSRDAHSLAGLVRSPSCDRLPTPER</sequence>
<dbReference type="AlphaFoldDB" id="A0AAD9JMC4"/>
<dbReference type="EMBL" id="JAODUP010000233">
    <property type="protein sequence ID" value="KAK2155729.1"/>
    <property type="molecule type" value="Genomic_DNA"/>
</dbReference>
<feature type="region of interest" description="Disordered" evidence="1">
    <location>
        <begin position="262"/>
        <end position="305"/>
    </location>
</feature>
<protein>
    <submittedName>
        <fullName evidence="2">DNA (Cytosine-5)-methyltransferase 3 like</fullName>
    </submittedName>
</protein>